<comment type="caution">
    <text evidence="1">The sequence shown here is derived from an EMBL/GenBank/DDBJ whole genome shotgun (WGS) entry which is preliminary data.</text>
</comment>
<protein>
    <submittedName>
        <fullName evidence="1">43617_t:CDS:1</fullName>
    </submittedName>
</protein>
<accession>A0ABN7WXU8</accession>
<reference evidence="1 2" key="1">
    <citation type="submission" date="2021-06" db="EMBL/GenBank/DDBJ databases">
        <authorList>
            <person name="Kallberg Y."/>
            <person name="Tangrot J."/>
            <person name="Rosling A."/>
        </authorList>
    </citation>
    <scope>NUCLEOTIDE SEQUENCE [LARGE SCALE GENOMIC DNA]</scope>
    <source>
        <strain evidence="1 2">120-4 pot B 10/14</strain>
    </source>
</reference>
<gene>
    <name evidence="1" type="ORF">GMARGA_LOCUS35764</name>
</gene>
<name>A0ABN7WXU8_GIGMA</name>
<organism evidence="1 2">
    <name type="scientific">Gigaspora margarita</name>
    <dbReference type="NCBI Taxonomy" id="4874"/>
    <lineage>
        <taxon>Eukaryota</taxon>
        <taxon>Fungi</taxon>
        <taxon>Fungi incertae sedis</taxon>
        <taxon>Mucoromycota</taxon>
        <taxon>Glomeromycotina</taxon>
        <taxon>Glomeromycetes</taxon>
        <taxon>Diversisporales</taxon>
        <taxon>Gigasporaceae</taxon>
        <taxon>Gigaspora</taxon>
    </lineage>
</organism>
<proteinExistence type="predicted"/>
<sequence length="47" mass="5432">QTIALLEKEKTIDIRIRKCSAIADHFKSSKEVLKESQLLIDALRHQN</sequence>
<dbReference type="Proteomes" id="UP000789901">
    <property type="component" value="Unassembled WGS sequence"/>
</dbReference>
<evidence type="ECO:0000313" key="2">
    <source>
        <dbReference type="Proteomes" id="UP000789901"/>
    </source>
</evidence>
<evidence type="ECO:0000313" key="1">
    <source>
        <dbReference type="EMBL" id="CAG8842023.1"/>
    </source>
</evidence>
<dbReference type="EMBL" id="CAJVQB010067665">
    <property type="protein sequence ID" value="CAG8842023.1"/>
    <property type="molecule type" value="Genomic_DNA"/>
</dbReference>
<keyword evidence="2" id="KW-1185">Reference proteome</keyword>
<feature type="non-terminal residue" evidence="1">
    <location>
        <position position="1"/>
    </location>
</feature>